<comment type="caution">
    <text evidence="2">The sequence shown here is derived from an EMBL/GenBank/DDBJ whole genome shotgun (WGS) entry which is preliminary data.</text>
</comment>
<reference evidence="2 3" key="1">
    <citation type="journal article" date="2014" name="Agronomy (Basel)">
        <title>A Draft Genome Sequence for Ensete ventricosum, the Drought-Tolerant Tree Against Hunger.</title>
        <authorList>
            <person name="Harrison J."/>
            <person name="Moore K.A."/>
            <person name="Paszkiewicz K."/>
            <person name="Jones T."/>
            <person name="Grant M."/>
            <person name="Ambacheew D."/>
            <person name="Muzemil S."/>
            <person name="Studholme D.J."/>
        </authorList>
    </citation>
    <scope>NUCLEOTIDE SEQUENCE [LARGE SCALE GENOMIC DNA]</scope>
</reference>
<evidence type="ECO:0000313" key="2">
    <source>
        <dbReference type="EMBL" id="RRT34344.1"/>
    </source>
</evidence>
<proteinExistence type="predicted"/>
<organism evidence="2 3">
    <name type="scientific">Ensete ventricosum</name>
    <name type="common">Abyssinian banana</name>
    <name type="synonym">Musa ensete</name>
    <dbReference type="NCBI Taxonomy" id="4639"/>
    <lineage>
        <taxon>Eukaryota</taxon>
        <taxon>Viridiplantae</taxon>
        <taxon>Streptophyta</taxon>
        <taxon>Embryophyta</taxon>
        <taxon>Tracheophyta</taxon>
        <taxon>Spermatophyta</taxon>
        <taxon>Magnoliopsida</taxon>
        <taxon>Liliopsida</taxon>
        <taxon>Zingiberales</taxon>
        <taxon>Musaceae</taxon>
        <taxon>Ensete</taxon>
    </lineage>
</organism>
<dbReference type="AlphaFoldDB" id="A0A426X4H4"/>
<protein>
    <submittedName>
        <fullName evidence="2">Uncharacterized protein</fullName>
    </submittedName>
</protein>
<sequence length="78" mass="8948">NRFDMTYVDLAATSSRPRITGSSTWPTRREKSVWRRYDGVSGRTANLAQVRSTPLTCRRTSHRKDDGRGGEVRRHGKQ</sequence>
<dbReference type="EMBL" id="AMZH03027003">
    <property type="protein sequence ID" value="RRT34344.1"/>
    <property type="molecule type" value="Genomic_DNA"/>
</dbReference>
<evidence type="ECO:0000313" key="3">
    <source>
        <dbReference type="Proteomes" id="UP000287651"/>
    </source>
</evidence>
<dbReference type="Proteomes" id="UP000287651">
    <property type="component" value="Unassembled WGS sequence"/>
</dbReference>
<gene>
    <name evidence="2" type="ORF">B296_00041507</name>
</gene>
<name>A0A426X4H4_ENSVE</name>
<feature type="region of interest" description="Disordered" evidence="1">
    <location>
        <begin position="49"/>
        <end position="78"/>
    </location>
</feature>
<feature type="non-terminal residue" evidence="2">
    <location>
        <position position="1"/>
    </location>
</feature>
<accession>A0A426X4H4</accession>
<evidence type="ECO:0000256" key="1">
    <source>
        <dbReference type="SAM" id="MobiDB-lite"/>
    </source>
</evidence>
<feature type="compositionally biased region" description="Basic and acidic residues" evidence="1">
    <location>
        <begin position="63"/>
        <end position="78"/>
    </location>
</feature>